<feature type="domain" description="RRM" evidence="3">
    <location>
        <begin position="327"/>
        <end position="408"/>
    </location>
</feature>
<dbReference type="AlphaFoldDB" id="A0AA41MM46"/>
<evidence type="ECO:0000313" key="4">
    <source>
        <dbReference type="EMBL" id="MBZ3874488.1"/>
    </source>
</evidence>
<protein>
    <submittedName>
        <fullName evidence="4">RNA-binding protein 19</fullName>
    </submittedName>
</protein>
<dbReference type="Gene3D" id="3.30.70.330">
    <property type="match status" value="2"/>
</dbReference>
<name>A0AA41MM46_SCICA</name>
<dbReference type="SUPFAM" id="SSF54928">
    <property type="entry name" value="RNA-binding domain, RBD"/>
    <property type="match status" value="1"/>
</dbReference>
<dbReference type="InterPro" id="IPR000504">
    <property type="entry name" value="RRM_dom"/>
</dbReference>
<dbReference type="EMBL" id="JAATJV010230166">
    <property type="protein sequence ID" value="MBZ3874488.1"/>
    <property type="molecule type" value="Genomic_DNA"/>
</dbReference>
<keyword evidence="5" id="KW-1185">Reference proteome</keyword>
<proteinExistence type="predicted"/>
<dbReference type="InterPro" id="IPR035979">
    <property type="entry name" value="RBD_domain_sf"/>
</dbReference>
<keyword evidence="1" id="KW-0694">RNA-binding</keyword>
<reference evidence="4" key="1">
    <citation type="submission" date="2020-03" db="EMBL/GenBank/DDBJ databases">
        <title>Studies in the Genomics of Life Span.</title>
        <authorList>
            <person name="Glass D."/>
        </authorList>
    </citation>
    <scope>NUCLEOTIDE SEQUENCE</scope>
    <source>
        <strain evidence="4">SUZIE</strain>
        <tissue evidence="4">Muscle</tissue>
    </source>
</reference>
<accession>A0AA41MM46</accession>
<dbReference type="InterPro" id="IPR012677">
    <property type="entry name" value="Nucleotide-bd_a/b_plait_sf"/>
</dbReference>
<dbReference type="GO" id="GO:0003723">
    <property type="term" value="F:RNA binding"/>
    <property type="evidence" value="ECO:0007669"/>
    <property type="project" value="UniProtKB-UniRule"/>
</dbReference>
<sequence>MLESRDDKKRKVPSELEKYVFVDFSSEEEVKKTLKCDWVYMGGRYIKVFREKHVPTAKGPLQNSPLSELHYPINSLTKKPQGRMLHGLLSTIRKEASEDADNPSSSYKKKKVSKDKASSSSSHDWNTLFMGPNAMADAIAQKYSASKSLELDHMRLASFVSTDPLGESVQGWTPVEFFLGKTRSTFQPCGKGHPLILPVGCFLHGPLPFLKTLEASLSVEVDGKPETKDSVAVCVALGETQLGKRCSASSSTMGSAWTPSARDRLHLALLPPCLWWQVACSSTLRCQSDQWNSSWGTRRLVIHCQGLHDSVRGWGLTAQQSCPAVEPADTLAAELRETFGRFGSLGQVLLPKVGVTAILEFLEPLDEQGLLSPGLLPGALLSMGFAFVEYRKPEQAQKALKQLQVSGL</sequence>
<organism evidence="4 5">
    <name type="scientific">Sciurus carolinensis</name>
    <name type="common">Eastern gray squirrel</name>
    <dbReference type="NCBI Taxonomy" id="30640"/>
    <lineage>
        <taxon>Eukaryota</taxon>
        <taxon>Metazoa</taxon>
        <taxon>Chordata</taxon>
        <taxon>Craniata</taxon>
        <taxon>Vertebrata</taxon>
        <taxon>Euteleostomi</taxon>
        <taxon>Mammalia</taxon>
        <taxon>Eutheria</taxon>
        <taxon>Euarchontoglires</taxon>
        <taxon>Glires</taxon>
        <taxon>Rodentia</taxon>
        <taxon>Sciuromorpha</taxon>
        <taxon>Sciuridae</taxon>
        <taxon>Sciurinae</taxon>
        <taxon>Sciurini</taxon>
        <taxon>Sciurus</taxon>
    </lineage>
</organism>
<evidence type="ECO:0000313" key="5">
    <source>
        <dbReference type="Proteomes" id="UP001166674"/>
    </source>
</evidence>
<feature type="region of interest" description="Disordered" evidence="2">
    <location>
        <begin position="95"/>
        <end position="123"/>
    </location>
</feature>
<dbReference type="Pfam" id="PF00076">
    <property type="entry name" value="RRM_1"/>
    <property type="match status" value="1"/>
</dbReference>
<evidence type="ECO:0000259" key="3">
    <source>
        <dbReference type="PROSITE" id="PS50102"/>
    </source>
</evidence>
<dbReference type="PROSITE" id="PS50102">
    <property type="entry name" value="RRM"/>
    <property type="match status" value="1"/>
</dbReference>
<evidence type="ECO:0000256" key="2">
    <source>
        <dbReference type="SAM" id="MobiDB-lite"/>
    </source>
</evidence>
<gene>
    <name evidence="4" type="ORF">SUZIE_128190</name>
</gene>
<comment type="caution">
    <text evidence="4">The sequence shown here is derived from an EMBL/GenBank/DDBJ whole genome shotgun (WGS) entry which is preliminary data.</text>
</comment>
<dbReference type="Proteomes" id="UP001166674">
    <property type="component" value="Unassembled WGS sequence"/>
</dbReference>
<evidence type="ECO:0000256" key="1">
    <source>
        <dbReference type="PROSITE-ProRule" id="PRU00176"/>
    </source>
</evidence>